<dbReference type="SFLD" id="SFLDF00009">
    <property type="entry name" value="o-succinylbenzoate_synthase"/>
    <property type="match status" value="1"/>
</dbReference>
<dbReference type="RefSeq" id="WP_244273551.1">
    <property type="nucleotide sequence ID" value="NZ_AP014608.1"/>
</dbReference>
<dbReference type="SFLD" id="SFLDG00180">
    <property type="entry name" value="muconate_cycloisomerase"/>
    <property type="match status" value="1"/>
</dbReference>
<dbReference type="AlphaFoldDB" id="A0A224ABP5"/>
<dbReference type="SUPFAM" id="SSF54826">
    <property type="entry name" value="Enolase N-terminal domain-like"/>
    <property type="match status" value="1"/>
</dbReference>
<evidence type="ECO:0000259" key="2">
    <source>
        <dbReference type="SMART" id="SM00922"/>
    </source>
</evidence>
<dbReference type="Gene3D" id="3.20.20.120">
    <property type="entry name" value="Enolase-like C-terminal domain"/>
    <property type="match status" value="1"/>
</dbReference>
<dbReference type="Proteomes" id="UP000263619">
    <property type="component" value="Chromosome"/>
</dbReference>
<dbReference type="Gene3D" id="3.30.390.10">
    <property type="entry name" value="Enolase-like, N-terminal domain"/>
    <property type="match status" value="1"/>
</dbReference>
<keyword evidence="1" id="KW-0479">Metal-binding</keyword>
<sequence length="358" mass="42535">MNCFLKKQIFFFKKKIFNSNRIFQKNIIWFIILTQKNKIGIGECNPILDQFALKNLKKFELELKNISKKILFLKKIEISFYYKHISYSSILFGLEQAFLSLKNKFPILYHSEFTSGRKGISINSLIWLNSFKKEKKYAIEKIEDQIIKGFSLIKMKINIKFIDDQYLILKKIKKKYPFIKIRLDANGCFKKTKKVFYYLNKFYDLGIIDLIEQPILSGNWKDMEKICKKSKLPIGLDEELVNIYELKKKKKLLDIISPQYIILKPSINGGFFGSEEWILEANKRKIKWYISSSLESNIGINAIAQWTFIMQKKYNNFNTHGLNTGELYPKNWISPLEIKKGIIWYNPFIKWKIETLLK</sequence>
<accession>A0A224ABP5</accession>
<dbReference type="GO" id="GO:0046872">
    <property type="term" value="F:metal ion binding"/>
    <property type="evidence" value="ECO:0007669"/>
    <property type="project" value="UniProtKB-KW"/>
</dbReference>
<evidence type="ECO:0000313" key="3">
    <source>
        <dbReference type="EMBL" id="BBA17287.1"/>
    </source>
</evidence>
<organism evidence="3 4">
    <name type="scientific">Blattabacterium cuenoti STAT</name>
    <dbReference type="NCBI Taxonomy" id="1457030"/>
    <lineage>
        <taxon>Bacteria</taxon>
        <taxon>Pseudomonadati</taxon>
        <taxon>Bacteroidota</taxon>
        <taxon>Flavobacteriia</taxon>
        <taxon>Flavobacteriales</taxon>
        <taxon>Blattabacteriaceae</taxon>
        <taxon>Blattabacterium</taxon>
    </lineage>
</organism>
<dbReference type="SMART" id="SM00922">
    <property type="entry name" value="MR_MLE"/>
    <property type="match status" value="1"/>
</dbReference>
<evidence type="ECO:0000256" key="1">
    <source>
        <dbReference type="ARBA" id="ARBA00022723"/>
    </source>
</evidence>
<proteinExistence type="predicted"/>
<dbReference type="PANTHER" id="PTHR48073:SF2">
    <property type="entry name" value="O-SUCCINYLBENZOATE SYNTHASE"/>
    <property type="match status" value="1"/>
</dbReference>
<dbReference type="InterPro" id="IPR013342">
    <property type="entry name" value="Mandelate_racemase_C"/>
</dbReference>
<dbReference type="InterPro" id="IPR036849">
    <property type="entry name" value="Enolase-like_C_sf"/>
</dbReference>
<name>A0A224ABP5_9FLAO</name>
<dbReference type="GO" id="GO:0016854">
    <property type="term" value="F:racemase and epimerase activity"/>
    <property type="evidence" value="ECO:0007669"/>
    <property type="project" value="UniProtKB-ARBA"/>
</dbReference>
<dbReference type="Pfam" id="PF13378">
    <property type="entry name" value="MR_MLE_C"/>
    <property type="match status" value="1"/>
</dbReference>
<dbReference type="SFLD" id="SFLDS00001">
    <property type="entry name" value="Enolase"/>
    <property type="match status" value="1"/>
</dbReference>
<keyword evidence="3" id="KW-0413">Isomerase</keyword>
<gene>
    <name evidence="3" type="primary">menC</name>
    <name evidence="3" type="ORF">STAT_369</name>
</gene>
<dbReference type="InterPro" id="IPR029017">
    <property type="entry name" value="Enolase-like_N"/>
</dbReference>
<dbReference type="PANTHER" id="PTHR48073">
    <property type="entry name" value="O-SUCCINYLBENZOATE SYNTHASE-RELATED"/>
    <property type="match status" value="1"/>
</dbReference>
<dbReference type="InterPro" id="IPR029065">
    <property type="entry name" value="Enolase_C-like"/>
</dbReference>
<dbReference type="SUPFAM" id="SSF51604">
    <property type="entry name" value="Enolase C-terminal domain-like"/>
    <property type="match status" value="1"/>
</dbReference>
<reference evidence="3 4" key="1">
    <citation type="submission" date="2014-06" db="EMBL/GenBank/DDBJ databases">
        <title>Genome sequence of the intracellular symbiont Blattabacterium cuenoti, strain STAT from the wood feeding cockroach Salganea taiwanensis taiwanensis.</title>
        <authorList>
            <person name="Kinjo Y."/>
            <person name="Ohkuma M."/>
            <person name="Tokuda G."/>
        </authorList>
    </citation>
    <scope>NUCLEOTIDE SEQUENCE [LARGE SCALE GENOMIC DNA]</scope>
    <source>
        <strain evidence="3 4">STAT</strain>
    </source>
</reference>
<protein>
    <submittedName>
        <fullName evidence="3">Chloromuconate cycloisomerase</fullName>
    </submittedName>
</protein>
<evidence type="ECO:0000313" key="4">
    <source>
        <dbReference type="Proteomes" id="UP000263619"/>
    </source>
</evidence>
<feature type="domain" description="Mandelate racemase/muconate lactonizing enzyme C-terminal" evidence="2">
    <location>
        <begin position="139"/>
        <end position="233"/>
    </location>
</feature>
<dbReference type="EMBL" id="AP014608">
    <property type="protein sequence ID" value="BBA17287.1"/>
    <property type="molecule type" value="Genomic_DNA"/>
</dbReference>
<keyword evidence="4" id="KW-1185">Reference proteome</keyword>